<dbReference type="RefSeq" id="WP_144706715.1">
    <property type="nucleotide sequence ID" value="NZ_VNJJ01000019.1"/>
</dbReference>
<dbReference type="GO" id="GO:0034599">
    <property type="term" value="P:cellular response to oxidative stress"/>
    <property type="evidence" value="ECO:0007669"/>
    <property type="project" value="TreeGrafter"/>
</dbReference>
<dbReference type="GO" id="GO:0045454">
    <property type="term" value="P:cell redox homeostasis"/>
    <property type="evidence" value="ECO:0007669"/>
    <property type="project" value="TreeGrafter"/>
</dbReference>
<sequence>MSLNQELEEMKQQFIAHSPAEVQAEMFRSIREQQESGFQYGLQEGQKAKDFTLKNSMGIPVYLYDELAKGPVVLTFYRGGWCPYCNSQLRAYQKVLPEIEALGVRLIAISPQSPDNTLSQQEKEGLQFQVLSDPNGLVAAFYNILYDVPPYIQEIMTNLFKLNLTEYNATERWILPIPSTFMIDESGIIRSAYVNPDFMKRFDPEDILNELRKL</sequence>
<evidence type="ECO:0000256" key="2">
    <source>
        <dbReference type="ARBA" id="ARBA00013017"/>
    </source>
</evidence>
<proteinExistence type="inferred from homology"/>
<dbReference type="CDD" id="cd02970">
    <property type="entry name" value="PRX_like2"/>
    <property type="match status" value="1"/>
</dbReference>
<dbReference type="InterPro" id="IPR013766">
    <property type="entry name" value="Thioredoxin_domain"/>
</dbReference>
<dbReference type="GO" id="GO:0008379">
    <property type="term" value="F:thioredoxin peroxidase activity"/>
    <property type="evidence" value="ECO:0007669"/>
    <property type="project" value="TreeGrafter"/>
</dbReference>
<evidence type="ECO:0000256" key="4">
    <source>
        <dbReference type="ARBA" id="ARBA00022862"/>
    </source>
</evidence>
<dbReference type="PROSITE" id="PS51352">
    <property type="entry name" value="THIOREDOXIN_2"/>
    <property type="match status" value="1"/>
</dbReference>
<dbReference type="OrthoDB" id="9809746at2"/>
<dbReference type="EC" id="1.11.1.24" evidence="2"/>
<evidence type="ECO:0000313" key="13">
    <source>
        <dbReference type="EMBL" id="TVX95971.1"/>
    </source>
</evidence>
<evidence type="ECO:0000313" key="14">
    <source>
        <dbReference type="Proteomes" id="UP000316330"/>
    </source>
</evidence>
<evidence type="ECO:0000256" key="8">
    <source>
        <dbReference type="ARBA" id="ARBA00032824"/>
    </source>
</evidence>
<organism evidence="13 14">
    <name type="scientific">Cohnella terricola</name>
    <dbReference type="NCBI Taxonomy" id="1289167"/>
    <lineage>
        <taxon>Bacteria</taxon>
        <taxon>Bacillati</taxon>
        <taxon>Bacillota</taxon>
        <taxon>Bacilli</taxon>
        <taxon>Bacillales</taxon>
        <taxon>Paenibacillaceae</taxon>
        <taxon>Cohnella</taxon>
    </lineage>
</organism>
<dbReference type="InterPro" id="IPR036249">
    <property type="entry name" value="Thioredoxin-like_sf"/>
</dbReference>
<accession>A0A559J7Y5</accession>
<dbReference type="PANTHER" id="PTHR42801:SF7">
    <property type="entry name" value="SLL1159 PROTEIN"/>
    <property type="match status" value="1"/>
</dbReference>
<dbReference type="EMBL" id="VNJJ01000019">
    <property type="protein sequence ID" value="TVX95971.1"/>
    <property type="molecule type" value="Genomic_DNA"/>
</dbReference>
<dbReference type="Pfam" id="PF00578">
    <property type="entry name" value="AhpC-TSA"/>
    <property type="match status" value="1"/>
</dbReference>
<protein>
    <recommendedName>
        <fullName evidence="2">thioredoxin-dependent peroxiredoxin</fullName>
        <ecNumber evidence="2">1.11.1.24</ecNumber>
    </recommendedName>
    <alternativeName>
        <fullName evidence="10">Bacterioferritin comigratory protein</fullName>
    </alternativeName>
    <alternativeName>
        <fullName evidence="8">Thioredoxin peroxidase</fullName>
    </alternativeName>
</protein>
<evidence type="ECO:0000256" key="3">
    <source>
        <dbReference type="ARBA" id="ARBA00022559"/>
    </source>
</evidence>
<comment type="similarity">
    <text evidence="9">Belongs to the peroxiredoxin family. BCP/PrxQ subfamily.</text>
</comment>
<dbReference type="Gene3D" id="3.40.30.10">
    <property type="entry name" value="Glutaredoxin"/>
    <property type="match status" value="1"/>
</dbReference>
<comment type="caution">
    <text evidence="13">The sequence shown here is derived from an EMBL/GenBank/DDBJ whole genome shotgun (WGS) entry which is preliminary data.</text>
</comment>
<evidence type="ECO:0000256" key="1">
    <source>
        <dbReference type="ARBA" id="ARBA00003330"/>
    </source>
</evidence>
<keyword evidence="3" id="KW-0575">Peroxidase</keyword>
<evidence type="ECO:0000256" key="11">
    <source>
        <dbReference type="ARBA" id="ARBA00049091"/>
    </source>
</evidence>
<keyword evidence="14" id="KW-1185">Reference proteome</keyword>
<dbReference type="AlphaFoldDB" id="A0A559J7Y5"/>
<dbReference type="GO" id="GO:0005737">
    <property type="term" value="C:cytoplasm"/>
    <property type="evidence" value="ECO:0007669"/>
    <property type="project" value="TreeGrafter"/>
</dbReference>
<keyword evidence="6" id="KW-1015">Disulfide bond</keyword>
<evidence type="ECO:0000259" key="12">
    <source>
        <dbReference type="PROSITE" id="PS51352"/>
    </source>
</evidence>
<dbReference type="Proteomes" id="UP000316330">
    <property type="component" value="Unassembled WGS sequence"/>
</dbReference>
<gene>
    <name evidence="13" type="ORF">FPZ45_22410</name>
</gene>
<comment type="function">
    <text evidence="1">Thiol-specific peroxidase that catalyzes the reduction of hydrogen peroxide and organic hydroperoxides to water and alcohols, respectively. Plays a role in cell protection against oxidative stress by detoxifying peroxides and as sensor of hydrogen peroxide-mediated signaling events.</text>
</comment>
<keyword evidence="5" id="KW-0560">Oxidoreductase</keyword>
<feature type="domain" description="Thioredoxin" evidence="12">
    <location>
        <begin position="42"/>
        <end position="214"/>
    </location>
</feature>
<evidence type="ECO:0000256" key="9">
    <source>
        <dbReference type="ARBA" id="ARBA00038489"/>
    </source>
</evidence>
<dbReference type="InterPro" id="IPR050924">
    <property type="entry name" value="Peroxiredoxin_BCP/PrxQ"/>
</dbReference>
<reference evidence="13 14" key="1">
    <citation type="submission" date="2019-07" db="EMBL/GenBank/DDBJ databases">
        <authorList>
            <person name="Kim J."/>
        </authorList>
    </citation>
    <scope>NUCLEOTIDE SEQUENCE [LARGE SCALE GENOMIC DNA]</scope>
    <source>
        <strain evidence="13 14">G13</strain>
    </source>
</reference>
<dbReference type="PANTHER" id="PTHR42801">
    <property type="entry name" value="THIOREDOXIN-DEPENDENT PEROXIDE REDUCTASE"/>
    <property type="match status" value="1"/>
</dbReference>
<evidence type="ECO:0000256" key="6">
    <source>
        <dbReference type="ARBA" id="ARBA00023157"/>
    </source>
</evidence>
<keyword evidence="4" id="KW-0049">Antioxidant</keyword>
<dbReference type="SUPFAM" id="SSF52833">
    <property type="entry name" value="Thioredoxin-like"/>
    <property type="match status" value="1"/>
</dbReference>
<name>A0A559J7Y5_9BACL</name>
<evidence type="ECO:0000256" key="10">
    <source>
        <dbReference type="ARBA" id="ARBA00041373"/>
    </source>
</evidence>
<comment type="catalytic activity">
    <reaction evidence="11">
        <text>a hydroperoxide + [thioredoxin]-dithiol = an alcohol + [thioredoxin]-disulfide + H2O</text>
        <dbReference type="Rhea" id="RHEA:62620"/>
        <dbReference type="Rhea" id="RHEA-COMP:10698"/>
        <dbReference type="Rhea" id="RHEA-COMP:10700"/>
        <dbReference type="ChEBI" id="CHEBI:15377"/>
        <dbReference type="ChEBI" id="CHEBI:29950"/>
        <dbReference type="ChEBI" id="CHEBI:30879"/>
        <dbReference type="ChEBI" id="CHEBI:35924"/>
        <dbReference type="ChEBI" id="CHEBI:50058"/>
        <dbReference type="EC" id="1.11.1.24"/>
    </reaction>
</comment>
<keyword evidence="7" id="KW-0676">Redox-active center</keyword>
<dbReference type="InterPro" id="IPR000866">
    <property type="entry name" value="AhpC/TSA"/>
</dbReference>
<evidence type="ECO:0000256" key="7">
    <source>
        <dbReference type="ARBA" id="ARBA00023284"/>
    </source>
</evidence>
<evidence type="ECO:0000256" key="5">
    <source>
        <dbReference type="ARBA" id="ARBA00023002"/>
    </source>
</evidence>